<keyword evidence="4" id="KW-1185">Reference proteome</keyword>
<dbReference type="GO" id="GO:0070573">
    <property type="term" value="F:metallodipeptidase activity"/>
    <property type="evidence" value="ECO:0007669"/>
    <property type="project" value="InterPro"/>
</dbReference>
<evidence type="ECO:0000256" key="1">
    <source>
        <dbReference type="RuleBase" id="RU341113"/>
    </source>
</evidence>
<accession>A0A7R9BRT5</accession>
<comment type="similarity">
    <text evidence="1">Belongs to the metallo-dependent hydrolases superfamily. Peptidase M19 family.</text>
</comment>
<dbReference type="SUPFAM" id="SSF51556">
    <property type="entry name" value="Metallo-dependent hydrolases"/>
    <property type="match status" value="1"/>
</dbReference>
<proteinExistence type="inferred from homology"/>
<protein>
    <recommendedName>
        <fullName evidence="1">Dipeptidase</fullName>
        <ecNumber evidence="1">3.4.13.19</ecNumber>
    </recommendedName>
</protein>
<dbReference type="InterPro" id="IPR008257">
    <property type="entry name" value="Pept_M19"/>
</dbReference>
<keyword evidence="1" id="KW-0336">GPI-anchor</keyword>
<gene>
    <name evidence="3" type="ORF">NMOB1V02_LOCUS8014</name>
</gene>
<sequence length="286" mass="31855">MRKVHVDRTGKMVGLSYFGRRVVREMNRIGMIVDLSHSSLWTMQHALEESTAPVIFSHSGAQGVCNSSRNVPDDILRLLALNEGIVMVPFYPPFVSCSSAATIRDVIRHMNHIRRVVGVDHIGIGSDFDGIDLVPSGLEDVSKYPHLLAELLAEPGWTEEDVKKVAGLNFLRVFKKVEQVSLKFSAAHKTGRTADSAHGPRRPLELHLPRGLSWTGGNWNKHFASRPSTSTSTSTSSTMTDSQAPRTRNNALAYTGVDRKTRIFREIFRSLTSAVRRRRAFPGLKQ</sequence>
<keyword evidence="1" id="KW-0472">Membrane</keyword>
<keyword evidence="1" id="KW-0479">Metal-binding</keyword>
<evidence type="ECO:0000313" key="3">
    <source>
        <dbReference type="EMBL" id="CAD7280354.1"/>
    </source>
</evidence>
<evidence type="ECO:0000256" key="2">
    <source>
        <dbReference type="SAM" id="MobiDB-lite"/>
    </source>
</evidence>
<name>A0A7R9BRT5_9CRUS</name>
<comment type="cofactor">
    <cofactor evidence="1">
        <name>Zn(2+)</name>
        <dbReference type="ChEBI" id="CHEBI:29105"/>
    </cofactor>
</comment>
<comment type="subcellular location">
    <subcellularLocation>
        <location evidence="1">Membrane</location>
        <topology evidence="1">Lipid-anchor</topology>
        <topology evidence="1">GPI-anchor</topology>
    </subcellularLocation>
</comment>
<dbReference type="EMBL" id="OA884152">
    <property type="protein sequence ID" value="CAD7280354.1"/>
    <property type="molecule type" value="Genomic_DNA"/>
</dbReference>
<dbReference type="Pfam" id="PF01244">
    <property type="entry name" value="Peptidase_M19"/>
    <property type="match status" value="1"/>
</dbReference>
<dbReference type="PROSITE" id="PS51365">
    <property type="entry name" value="RENAL_DIPEPTIDASE_2"/>
    <property type="match status" value="1"/>
</dbReference>
<keyword evidence="1" id="KW-1015">Disulfide bond</keyword>
<feature type="compositionally biased region" description="Low complexity" evidence="2">
    <location>
        <begin position="228"/>
        <end position="240"/>
    </location>
</feature>
<dbReference type="AlphaFoldDB" id="A0A7R9BRT5"/>
<keyword evidence="1" id="KW-0224">Dipeptidase</keyword>
<keyword evidence="1" id="KW-0449">Lipoprotein</keyword>
<reference evidence="3" key="1">
    <citation type="submission" date="2020-11" db="EMBL/GenBank/DDBJ databases">
        <authorList>
            <person name="Tran Van P."/>
        </authorList>
    </citation>
    <scope>NUCLEOTIDE SEQUENCE</scope>
</reference>
<dbReference type="Gene3D" id="3.20.20.140">
    <property type="entry name" value="Metal-dependent hydrolases"/>
    <property type="match status" value="1"/>
</dbReference>
<dbReference type="GO" id="GO:0006508">
    <property type="term" value="P:proteolysis"/>
    <property type="evidence" value="ECO:0007669"/>
    <property type="project" value="UniProtKB-KW"/>
</dbReference>
<feature type="compositionally biased region" description="Polar residues" evidence="2">
    <location>
        <begin position="241"/>
        <end position="251"/>
    </location>
</feature>
<dbReference type="GO" id="GO:0046872">
    <property type="term" value="F:metal ion binding"/>
    <property type="evidence" value="ECO:0007669"/>
    <property type="project" value="UniProtKB-UniRule"/>
</dbReference>
<comment type="catalytic activity">
    <reaction evidence="1">
        <text>an L-aminoacyl-L-amino acid + H2O = 2 an L-alpha-amino acid</text>
        <dbReference type="Rhea" id="RHEA:48940"/>
        <dbReference type="ChEBI" id="CHEBI:15377"/>
        <dbReference type="ChEBI" id="CHEBI:59869"/>
        <dbReference type="ChEBI" id="CHEBI:77460"/>
        <dbReference type="EC" id="3.4.13.19"/>
    </reaction>
</comment>
<dbReference type="Proteomes" id="UP000678499">
    <property type="component" value="Unassembled WGS sequence"/>
</dbReference>
<dbReference type="EC" id="3.4.13.19" evidence="1"/>
<comment type="subunit">
    <text evidence="1">Homodimer; disulfide-linked.</text>
</comment>
<organism evidence="3">
    <name type="scientific">Notodromas monacha</name>
    <dbReference type="NCBI Taxonomy" id="399045"/>
    <lineage>
        <taxon>Eukaryota</taxon>
        <taxon>Metazoa</taxon>
        <taxon>Ecdysozoa</taxon>
        <taxon>Arthropoda</taxon>
        <taxon>Crustacea</taxon>
        <taxon>Oligostraca</taxon>
        <taxon>Ostracoda</taxon>
        <taxon>Podocopa</taxon>
        <taxon>Podocopida</taxon>
        <taxon>Cypridocopina</taxon>
        <taxon>Cypridoidea</taxon>
        <taxon>Cyprididae</taxon>
        <taxon>Notodromas</taxon>
    </lineage>
</organism>
<keyword evidence="1" id="KW-0482">Metalloprotease</keyword>
<keyword evidence="1" id="KW-0645">Protease</keyword>
<keyword evidence="1" id="KW-0325">Glycoprotein</keyword>
<evidence type="ECO:0000313" key="4">
    <source>
        <dbReference type="Proteomes" id="UP000678499"/>
    </source>
</evidence>
<keyword evidence="1" id="KW-0862">Zinc</keyword>
<dbReference type="PANTHER" id="PTHR10443">
    <property type="entry name" value="MICROSOMAL DIPEPTIDASE"/>
    <property type="match status" value="1"/>
</dbReference>
<dbReference type="InterPro" id="IPR032466">
    <property type="entry name" value="Metal_Hydrolase"/>
</dbReference>
<feature type="region of interest" description="Disordered" evidence="2">
    <location>
        <begin position="223"/>
        <end position="251"/>
    </location>
</feature>
<keyword evidence="1" id="KW-0378">Hydrolase</keyword>
<dbReference type="OrthoDB" id="445695at2759"/>
<dbReference type="GO" id="GO:0098552">
    <property type="term" value="C:side of membrane"/>
    <property type="evidence" value="ECO:0007669"/>
    <property type="project" value="UniProtKB-KW"/>
</dbReference>
<dbReference type="PANTHER" id="PTHR10443:SF12">
    <property type="entry name" value="DIPEPTIDASE"/>
    <property type="match status" value="1"/>
</dbReference>
<dbReference type="EMBL" id="CAJPEX010002115">
    <property type="protein sequence ID" value="CAG0920506.1"/>
    <property type="molecule type" value="Genomic_DNA"/>
</dbReference>